<dbReference type="InterPro" id="IPR029016">
    <property type="entry name" value="GAF-like_dom_sf"/>
</dbReference>
<dbReference type="InterPro" id="IPR036390">
    <property type="entry name" value="WH_DNA-bd_sf"/>
</dbReference>
<organism evidence="6 7">
    <name type="scientific">Caballeronia udeis</name>
    <dbReference type="NCBI Taxonomy" id="1232866"/>
    <lineage>
        <taxon>Bacteria</taxon>
        <taxon>Pseudomonadati</taxon>
        <taxon>Pseudomonadota</taxon>
        <taxon>Betaproteobacteria</taxon>
        <taxon>Burkholderiales</taxon>
        <taxon>Burkholderiaceae</taxon>
        <taxon>Caballeronia</taxon>
    </lineage>
</organism>
<reference evidence="6 7" key="1">
    <citation type="submission" date="2024-10" db="EMBL/GenBank/DDBJ databases">
        <authorList>
            <person name="Deangelis K."/>
            <person name="Huntemann M."/>
            <person name="Clum A."/>
            <person name="Wang J."/>
            <person name="Palaniappan K."/>
            <person name="Ritter S."/>
            <person name="Chen I.-M."/>
            <person name="Stamatis D."/>
            <person name="Reddy T."/>
            <person name="O'Malley R."/>
            <person name="Daum C."/>
            <person name="Ng V."/>
            <person name="Ivanova N."/>
            <person name="Kyrpides N."/>
            <person name="Woyke T."/>
        </authorList>
    </citation>
    <scope>NUCLEOTIDE SEQUENCE [LARGE SCALE GENOMIC DNA]</scope>
    <source>
        <strain evidence="6 7">GAS97</strain>
    </source>
</reference>
<name>A0ABW8MDV5_9BURK</name>
<dbReference type="SMART" id="SM00346">
    <property type="entry name" value="HTH_ICLR"/>
    <property type="match status" value="1"/>
</dbReference>
<dbReference type="InterPro" id="IPR036388">
    <property type="entry name" value="WH-like_DNA-bd_sf"/>
</dbReference>
<protein>
    <submittedName>
        <fullName evidence="6">DNA-binding IclR family transcriptional regulator</fullName>
    </submittedName>
</protein>
<dbReference type="GO" id="GO:0003677">
    <property type="term" value="F:DNA binding"/>
    <property type="evidence" value="ECO:0007669"/>
    <property type="project" value="UniProtKB-KW"/>
</dbReference>
<dbReference type="InterPro" id="IPR005471">
    <property type="entry name" value="Tscrpt_reg_IclR_N"/>
</dbReference>
<evidence type="ECO:0000256" key="1">
    <source>
        <dbReference type="ARBA" id="ARBA00023015"/>
    </source>
</evidence>
<feature type="domain" description="HTH iclR-type" evidence="4">
    <location>
        <begin position="19"/>
        <end position="82"/>
    </location>
</feature>
<evidence type="ECO:0000256" key="2">
    <source>
        <dbReference type="ARBA" id="ARBA00023125"/>
    </source>
</evidence>
<keyword evidence="3" id="KW-0804">Transcription</keyword>
<reference evidence="6 7" key="2">
    <citation type="submission" date="2024-11" db="EMBL/GenBank/DDBJ databases">
        <title>Using genomics to understand microbial adaptation to soil warming.</title>
        <authorList>
            <person name="Deangelis K.M. PhD."/>
        </authorList>
    </citation>
    <scope>NUCLEOTIDE SEQUENCE [LARGE SCALE GENOMIC DNA]</scope>
    <source>
        <strain evidence="6 7">GAS97</strain>
    </source>
</reference>
<dbReference type="Pfam" id="PF01614">
    <property type="entry name" value="IclR_C"/>
    <property type="match status" value="1"/>
</dbReference>
<evidence type="ECO:0000259" key="4">
    <source>
        <dbReference type="PROSITE" id="PS51077"/>
    </source>
</evidence>
<dbReference type="EMBL" id="JBIYDN010000004">
    <property type="protein sequence ID" value="MFK4441861.1"/>
    <property type="molecule type" value="Genomic_DNA"/>
</dbReference>
<keyword evidence="7" id="KW-1185">Reference proteome</keyword>
<gene>
    <name evidence="6" type="ORF">ABH943_001876</name>
</gene>
<evidence type="ECO:0000313" key="7">
    <source>
        <dbReference type="Proteomes" id="UP001620514"/>
    </source>
</evidence>
<dbReference type="PANTHER" id="PTHR30136">
    <property type="entry name" value="HELIX-TURN-HELIX TRANSCRIPTIONAL REGULATOR, ICLR FAMILY"/>
    <property type="match status" value="1"/>
</dbReference>
<dbReference type="SUPFAM" id="SSF46785">
    <property type="entry name" value="Winged helix' DNA-binding domain"/>
    <property type="match status" value="1"/>
</dbReference>
<dbReference type="PANTHER" id="PTHR30136:SF39">
    <property type="entry name" value="TRANSCRIPTIONAL REGULATORY PROTEIN"/>
    <property type="match status" value="1"/>
</dbReference>
<dbReference type="PROSITE" id="PS51077">
    <property type="entry name" value="HTH_ICLR"/>
    <property type="match status" value="1"/>
</dbReference>
<accession>A0ABW8MDV5</accession>
<dbReference type="InterPro" id="IPR050707">
    <property type="entry name" value="HTH_MetabolicPath_Reg"/>
</dbReference>
<dbReference type="Proteomes" id="UP001620514">
    <property type="component" value="Unassembled WGS sequence"/>
</dbReference>
<dbReference type="Pfam" id="PF09339">
    <property type="entry name" value="HTH_IclR"/>
    <property type="match status" value="1"/>
</dbReference>
<keyword evidence="2 6" id="KW-0238">DNA-binding</keyword>
<dbReference type="SUPFAM" id="SSF55781">
    <property type="entry name" value="GAF domain-like"/>
    <property type="match status" value="1"/>
</dbReference>
<comment type="caution">
    <text evidence="6">The sequence shown here is derived from an EMBL/GenBank/DDBJ whole genome shotgun (WGS) entry which is preliminary data.</text>
</comment>
<proteinExistence type="predicted"/>
<evidence type="ECO:0000256" key="3">
    <source>
        <dbReference type="ARBA" id="ARBA00023163"/>
    </source>
</evidence>
<dbReference type="Gene3D" id="3.30.450.40">
    <property type="match status" value="1"/>
</dbReference>
<keyword evidence="1" id="KW-0805">Transcription regulation</keyword>
<dbReference type="Gene3D" id="1.10.10.10">
    <property type="entry name" value="Winged helix-like DNA-binding domain superfamily/Winged helix DNA-binding domain"/>
    <property type="match status" value="1"/>
</dbReference>
<dbReference type="RefSeq" id="WP_404605870.1">
    <property type="nucleotide sequence ID" value="NZ_JBIYDN010000004.1"/>
</dbReference>
<evidence type="ECO:0000259" key="5">
    <source>
        <dbReference type="PROSITE" id="PS51078"/>
    </source>
</evidence>
<dbReference type="PROSITE" id="PS51078">
    <property type="entry name" value="ICLR_ED"/>
    <property type="match status" value="1"/>
</dbReference>
<evidence type="ECO:0000313" key="6">
    <source>
        <dbReference type="EMBL" id="MFK4441861.1"/>
    </source>
</evidence>
<feature type="domain" description="IclR-ED" evidence="5">
    <location>
        <begin position="83"/>
        <end position="265"/>
    </location>
</feature>
<sequence length="270" mass="28850">MEASISKGPASEAGDSGAHQNIARTALVLDALAMAGKGGLRLMDVARITELNKTVAHRCLAGLLAHGLASYDQENSRFFLGDRIFAWASQAADRFELSGRVRPYLESLAAALEDTIYFVIRRGDYAVCYGRAEGAFPIKTLTLSVGDRRPLGVGSASLAIAAGLADEEVERLVREQSREREKFRFGDDMLRAEVKKARGAGFASMDGHLIPGMSGVAVPILDPAARPVASVSVAAIASRLEEPRRTEVVARLKAEAAAIERDLGTLLSDL</sequence>
<dbReference type="InterPro" id="IPR014757">
    <property type="entry name" value="Tscrpt_reg_IclR_C"/>
</dbReference>